<comment type="caution">
    <text evidence="7">The sequence shown here is derived from an EMBL/GenBank/DDBJ whole genome shotgun (WGS) entry which is preliminary data.</text>
</comment>
<name>A0ABU9VFP8_9BACI</name>
<dbReference type="PANTHER" id="PTHR43333:SF1">
    <property type="entry name" value="D-ISOMER SPECIFIC 2-HYDROXYACID DEHYDROGENASE NAD-BINDING DOMAIN-CONTAINING PROTEIN"/>
    <property type="match status" value="1"/>
</dbReference>
<dbReference type="Gene3D" id="3.40.50.720">
    <property type="entry name" value="NAD(P)-binding Rossmann-like Domain"/>
    <property type="match status" value="2"/>
</dbReference>
<dbReference type="EMBL" id="JBCITK010000001">
    <property type="protein sequence ID" value="MEN0642727.1"/>
    <property type="molecule type" value="Genomic_DNA"/>
</dbReference>
<gene>
    <name evidence="7" type="ORF">MKY91_06080</name>
</gene>
<evidence type="ECO:0000256" key="1">
    <source>
        <dbReference type="ARBA" id="ARBA00005854"/>
    </source>
</evidence>
<organism evidence="7 8">
    <name type="scientific">Alkalicoccobacillus gibsonii</name>
    <dbReference type="NCBI Taxonomy" id="79881"/>
    <lineage>
        <taxon>Bacteria</taxon>
        <taxon>Bacillati</taxon>
        <taxon>Bacillota</taxon>
        <taxon>Bacilli</taxon>
        <taxon>Bacillales</taxon>
        <taxon>Bacillaceae</taxon>
        <taxon>Alkalicoccobacillus</taxon>
    </lineage>
</organism>
<sequence>MSQAKQLVITHNLSEESLQQIKEVAPDWSIHYGKDPESWESRIEDASVIVGWKKELKKLNFSQPTSLEWLQTWSAGVDYLPLEEMDQGGITVTSANGVHAYPISETIFALMLGLTRKIHSYVRNQQTKTWENEGLKLEIHGKTIGVIGVGAIGEETAKIAKAFGMNVLGLRHSGKENEYVDTMYKTDQLQEMLPACDYVVVTLPLTRETHQLFNKDAFQAMKDTAFFINIGRGEIVKESDLIDALTSSQIAGAGLDVFEKEPLDDDSPLWEMDEVIITPHTAGATEHYQERVIQDIFIPNLKKYIDGQKPTINVVDYVKGY</sequence>
<protein>
    <submittedName>
        <fullName evidence="7">D-2-hydroxyacid dehydrogenase</fullName>
    </submittedName>
</protein>
<dbReference type="RefSeq" id="WP_343129806.1">
    <property type="nucleotide sequence ID" value="NZ_JBCITK010000001.1"/>
</dbReference>
<evidence type="ECO:0000256" key="4">
    <source>
        <dbReference type="RuleBase" id="RU003719"/>
    </source>
</evidence>
<evidence type="ECO:0000256" key="3">
    <source>
        <dbReference type="ARBA" id="ARBA00023027"/>
    </source>
</evidence>
<comment type="similarity">
    <text evidence="1 4">Belongs to the D-isomer specific 2-hydroxyacid dehydrogenase family.</text>
</comment>
<dbReference type="InterPro" id="IPR006140">
    <property type="entry name" value="D-isomer_DH_NAD-bd"/>
</dbReference>
<dbReference type="InterPro" id="IPR006139">
    <property type="entry name" value="D-isomer_2_OHA_DH_cat_dom"/>
</dbReference>
<evidence type="ECO:0000256" key="2">
    <source>
        <dbReference type="ARBA" id="ARBA00023002"/>
    </source>
</evidence>
<evidence type="ECO:0000313" key="8">
    <source>
        <dbReference type="Proteomes" id="UP001418796"/>
    </source>
</evidence>
<evidence type="ECO:0000259" key="5">
    <source>
        <dbReference type="Pfam" id="PF00389"/>
    </source>
</evidence>
<keyword evidence="2 4" id="KW-0560">Oxidoreductase</keyword>
<evidence type="ECO:0000313" key="7">
    <source>
        <dbReference type="EMBL" id="MEN0642727.1"/>
    </source>
</evidence>
<dbReference type="InterPro" id="IPR036291">
    <property type="entry name" value="NAD(P)-bd_dom_sf"/>
</dbReference>
<evidence type="ECO:0000259" key="6">
    <source>
        <dbReference type="Pfam" id="PF02826"/>
    </source>
</evidence>
<keyword evidence="3" id="KW-0520">NAD</keyword>
<dbReference type="PANTHER" id="PTHR43333">
    <property type="entry name" value="2-HACID_DH_C DOMAIN-CONTAINING PROTEIN"/>
    <property type="match status" value="1"/>
</dbReference>
<dbReference type="CDD" id="cd05300">
    <property type="entry name" value="2-Hacid_dh_1"/>
    <property type="match status" value="1"/>
</dbReference>
<reference evidence="7 8" key="1">
    <citation type="submission" date="2024-03" db="EMBL/GenBank/DDBJ databases">
        <title>Bacilli Hybrid Assemblies.</title>
        <authorList>
            <person name="Kovac J."/>
        </authorList>
    </citation>
    <scope>NUCLEOTIDE SEQUENCE [LARGE SCALE GENOMIC DNA]</scope>
    <source>
        <strain evidence="7 8">FSL R7-0666</strain>
    </source>
</reference>
<proteinExistence type="inferred from homology"/>
<accession>A0ABU9VFP8</accession>
<feature type="domain" description="D-isomer specific 2-hydroxyacid dehydrogenase catalytic" evidence="5">
    <location>
        <begin position="8"/>
        <end position="312"/>
    </location>
</feature>
<feature type="domain" description="D-isomer specific 2-hydroxyacid dehydrogenase NAD-binding" evidence="6">
    <location>
        <begin position="108"/>
        <end position="282"/>
    </location>
</feature>
<dbReference type="SUPFAM" id="SSF52283">
    <property type="entry name" value="Formate/glycerate dehydrogenase catalytic domain-like"/>
    <property type="match status" value="1"/>
</dbReference>
<dbReference type="Proteomes" id="UP001418796">
    <property type="component" value="Unassembled WGS sequence"/>
</dbReference>
<keyword evidence="8" id="KW-1185">Reference proteome</keyword>
<dbReference type="Pfam" id="PF00389">
    <property type="entry name" value="2-Hacid_dh"/>
    <property type="match status" value="1"/>
</dbReference>
<dbReference type="Pfam" id="PF02826">
    <property type="entry name" value="2-Hacid_dh_C"/>
    <property type="match status" value="1"/>
</dbReference>
<dbReference type="SUPFAM" id="SSF51735">
    <property type="entry name" value="NAD(P)-binding Rossmann-fold domains"/>
    <property type="match status" value="1"/>
</dbReference>